<feature type="region of interest" description="Disordered" evidence="1">
    <location>
        <begin position="1"/>
        <end position="24"/>
    </location>
</feature>
<keyword evidence="3" id="KW-1185">Reference proteome</keyword>
<name>A0A3M0JM53_HIRRU</name>
<evidence type="ECO:0000313" key="2">
    <source>
        <dbReference type="EMBL" id="RMC01949.1"/>
    </source>
</evidence>
<dbReference type="SUPFAM" id="SSF52047">
    <property type="entry name" value="RNI-like"/>
    <property type="match status" value="2"/>
</dbReference>
<evidence type="ECO:0008006" key="4">
    <source>
        <dbReference type="Google" id="ProtNLM"/>
    </source>
</evidence>
<dbReference type="InterPro" id="IPR001611">
    <property type="entry name" value="Leu-rich_rpt"/>
</dbReference>
<accession>A0A3M0JM53</accession>
<dbReference type="Proteomes" id="UP000269221">
    <property type="component" value="Unassembled WGS sequence"/>
</dbReference>
<dbReference type="Pfam" id="PF13516">
    <property type="entry name" value="LRR_6"/>
    <property type="match status" value="7"/>
</dbReference>
<sequence length="833" mass="91786">MEKTDDQNCQDTHEEENPKRSPFDFVIKPFQGKKCAPEERKEQPSAIKQFFKGFDFGKSEVKDRREIEETEINNAGDDDQSEKQDFSVEASLLPFLPELEEISLSWNGCVGGTLKALTVHLHHVNLLKVLRLNNCRLTAEDVISLADILNVIPNLEVLDLSINKNIGCSMKVIAQDLKNVPGLKELNLHMCGLKQDSLQGLDTALQHLAELRKLDISCNREIGGGFKASTAHLASLKNLEILDLHQCCVTEEDMTVLSQVIPLLSSLQELNLSSNKNVGLSSDPLLGRLRFLPKLRSVTISNCGLGEESLSSLAEAALHLPELEILDLSWNKCVGGNLKLLLGALKLATEIQVLRLSSCNLVAEDLALLTSLRQNGHLARLQKLDLSYNNNISDEGWAVFCQGLGAFKELSELDQVMSVLPDLHLCYVQSCQDLSQPENPFIARVLQEADKNDEISTKGITLKLAGNNHLVPVPRVTDDDLGVLVSVVDQAAYVTGLDLAYNLLTDAGAQTIAIFLQENSTLRYLNLMFNDIGTSGAELIAGALHSNQSLVHLRMTGNKIGDQGGMFFASMLKINSTLEKLDLGDCDVGLQCLITTAIALTQNKSLKAINLNRPLLSGQQEETTVHIARMLRSNSSLVELHLGKHEMKNFGVERLCEALYRNSSLRYLDLSCNNITYDGVKFLGELLKRNKTLKILDLNANRIEDEGAIYLSEALATRNMTLRVLSIVSNNITGKGLVALAHAMQSNTTLSHIYIWGNKFDRSACVAFWEVIEMGRLELGCTDVAPYEVDGKVFLAELSHGLGKHRYWAPRSATVDPSAANASLEIVPVSEYL</sequence>
<organism evidence="2 3">
    <name type="scientific">Hirundo rustica rustica</name>
    <dbReference type="NCBI Taxonomy" id="333673"/>
    <lineage>
        <taxon>Eukaryota</taxon>
        <taxon>Metazoa</taxon>
        <taxon>Chordata</taxon>
        <taxon>Craniata</taxon>
        <taxon>Vertebrata</taxon>
        <taxon>Euteleostomi</taxon>
        <taxon>Archelosauria</taxon>
        <taxon>Archosauria</taxon>
        <taxon>Dinosauria</taxon>
        <taxon>Saurischia</taxon>
        <taxon>Theropoda</taxon>
        <taxon>Coelurosauria</taxon>
        <taxon>Aves</taxon>
        <taxon>Neognathae</taxon>
        <taxon>Neoaves</taxon>
        <taxon>Telluraves</taxon>
        <taxon>Australaves</taxon>
        <taxon>Passeriformes</taxon>
        <taxon>Sylvioidea</taxon>
        <taxon>Hirundinidae</taxon>
        <taxon>Hirundo</taxon>
    </lineage>
</organism>
<gene>
    <name evidence="2" type="ORF">DUI87_21111</name>
</gene>
<evidence type="ECO:0000313" key="3">
    <source>
        <dbReference type="Proteomes" id="UP000269221"/>
    </source>
</evidence>
<reference evidence="2 3" key="1">
    <citation type="submission" date="2018-07" db="EMBL/GenBank/DDBJ databases">
        <title>A high quality draft genome assembly of the barn swallow (H. rustica rustica).</title>
        <authorList>
            <person name="Formenti G."/>
            <person name="Chiara M."/>
            <person name="Poveda L."/>
            <person name="Francoijs K.-J."/>
            <person name="Bonisoli-Alquati A."/>
            <person name="Canova L."/>
            <person name="Gianfranceschi L."/>
            <person name="Horner D.S."/>
            <person name="Saino N."/>
        </authorList>
    </citation>
    <scope>NUCLEOTIDE SEQUENCE [LARGE SCALE GENOMIC DNA]</scope>
    <source>
        <strain evidence="2">Chelidonia</strain>
        <tissue evidence="2">Blood</tissue>
    </source>
</reference>
<dbReference type="SMART" id="SM00368">
    <property type="entry name" value="LRR_RI"/>
    <property type="match status" value="15"/>
</dbReference>
<dbReference type="PANTHER" id="PTHR24109">
    <property type="entry name" value="LEUCINE-RICH REPEAT-CONTAINING PROTEIN 31"/>
    <property type="match status" value="1"/>
</dbReference>
<comment type="caution">
    <text evidence="2">The sequence shown here is derived from an EMBL/GenBank/DDBJ whole genome shotgun (WGS) entry which is preliminary data.</text>
</comment>
<dbReference type="STRING" id="333673.A0A3M0JM53"/>
<dbReference type="InterPro" id="IPR042419">
    <property type="entry name" value="LRC31"/>
</dbReference>
<dbReference type="Gene3D" id="3.80.10.10">
    <property type="entry name" value="Ribonuclease Inhibitor"/>
    <property type="match status" value="5"/>
</dbReference>
<protein>
    <recommendedName>
        <fullName evidence="4">Leucine-rich repeat-containing protein 34</fullName>
    </recommendedName>
</protein>
<dbReference type="PANTHER" id="PTHR24109:SF3">
    <property type="entry name" value="LEUCINE-RICH REPEAT-CONTAINING PROTEIN 31"/>
    <property type="match status" value="1"/>
</dbReference>
<evidence type="ECO:0000256" key="1">
    <source>
        <dbReference type="SAM" id="MobiDB-lite"/>
    </source>
</evidence>
<dbReference type="EMBL" id="QRBI01000134">
    <property type="protein sequence ID" value="RMC01949.1"/>
    <property type="molecule type" value="Genomic_DNA"/>
</dbReference>
<dbReference type="OrthoDB" id="272549at2759"/>
<dbReference type="AlphaFoldDB" id="A0A3M0JM53"/>
<dbReference type="InterPro" id="IPR032675">
    <property type="entry name" value="LRR_dom_sf"/>
</dbReference>
<proteinExistence type="predicted"/>
<feature type="compositionally biased region" description="Basic and acidic residues" evidence="1">
    <location>
        <begin position="1"/>
        <end position="22"/>
    </location>
</feature>